<name>A0A2H1WU62_SPOFR</name>
<dbReference type="InterPro" id="IPR000182">
    <property type="entry name" value="GNAT_dom"/>
</dbReference>
<keyword evidence="2" id="KW-0812">Transmembrane</keyword>
<evidence type="ECO:0000259" key="3">
    <source>
        <dbReference type="PROSITE" id="PS51186"/>
    </source>
</evidence>
<evidence type="ECO:0000256" key="1">
    <source>
        <dbReference type="ARBA" id="ARBA00022679"/>
    </source>
</evidence>
<feature type="transmembrane region" description="Helical" evidence="2">
    <location>
        <begin position="39"/>
        <end position="64"/>
    </location>
</feature>
<evidence type="ECO:0000313" key="4">
    <source>
        <dbReference type="EMBL" id="SOQ56522.1"/>
    </source>
</evidence>
<dbReference type="Pfam" id="PF00583">
    <property type="entry name" value="Acetyltransf_1"/>
    <property type="match status" value="1"/>
</dbReference>
<accession>A0A2H1WU62</accession>
<dbReference type="Gene3D" id="3.40.630.30">
    <property type="match status" value="1"/>
</dbReference>
<keyword evidence="2" id="KW-0472">Membrane</keyword>
<dbReference type="InterPro" id="IPR050769">
    <property type="entry name" value="NAT_camello-type"/>
</dbReference>
<gene>
    <name evidence="4" type="ORF">SFRICE_014773</name>
</gene>
<proteinExistence type="predicted"/>
<organism evidence="4">
    <name type="scientific">Spodoptera frugiperda</name>
    <name type="common">Fall armyworm</name>
    <dbReference type="NCBI Taxonomy" id="7108"/>
    <lineage>
        <taxon>Eukaryota</taxon>
        <taxon>Metazoa</taxon>
        <taxon>Ecdysozoa</taxon>
        <taxon>Arthropoda</taxon>
        <taxon>Hexapoda</taxon>
        <taxon>Insecta</taxon>
        <taxon>Pterygota</taxon>
        <taxon>Neoptera</taxon>
        <taxon>Endopterygota</taxon>
        <taxon>Lepidoptera</taxon>
        <taxon>Glossata</taxon>
        <taxon>Ditrysia</taxon>
        <taxon>Noctuoidea</taxon>
        <taxon>Noctuidae</taxon>
        <taxon>Amphipyrinae</taxon>
        <taxon>Spodoptera</taxon>
    </lineage>
</organism>
<feature type="domain" description="N-acetyltransferase" evidence="3">
    <location>
        <begin position="11"/>
        <end position="215"/>
    </location>
</feature>
<evidence type="ECO:0000256" key="2">
    <source>
        <dbReference type="SAM" id="Phobius"/>
    </source>
</evidence>
<dbReference type="InterPro" id="IPR016181">
    <property type="entry name" value="Acyl_CoA_acyltransferase"/>
</dbReference>
<dbReference type="PANTHER" id="PTHR13947:SF37">
    <property type="entry name" value="LD18367P"/>
    <property type="match status" value="1"/>
</dbReference>
<keyword evidence="1" id="KW-0808">Transferase</keyword>
<dbReference type="PANTHER" id="PTHR13947">
    <property type="entry name" value="GNAT FAMILY N-ACETYLTRANSFERASE"/>
    <property type="match status" value="1"/>
</dbReference>
<dbReference type="SUPFAM" id="SSF55729">
    <property type="entry name" value="Acyl-CoA N-acyltransferases (Nat)"/>
    <property type="match status" value="1"/>
</dbReference>
<reference evidence="4" key="1">
    <citation type="submission" date="2016-07" db="EMBL/GenBank/DDBJ databases">
        <authorList>
            <person name="Bretaudeau A."/>
        </authorList>
    </citation>
    <scope>NUCLEOTIDE SEQUENCE</scope>
    <source>
        <strain evidence="4">Rice</strain>
        <tissue evidence="4">Whole body</tissue>
    </source>
</reference>
<dbReference type="AlphaFoldDB" id="A0A2H1WU62"/>
<protein>
    <submittedName>
        <fullName evidence="4">SFRICE_014773</fullName>
    </submittedName>
</protein>
<dbReference type="PROSITE" id="PS51186">
    <property type="entry name" value="GNAT"/>
    <property type="match status" value="1"/>
</dbReference>
<dbReference type="EMBL" id="ODYU01011036">
    <property type="protein sequence ID" value="SOQ56522.1"/>
    <property type="molecule type" value="Genomic_DNA"/>
</dbReference>
<keyword evidence="2" id="KW-1133">Transmembrane helix</keyword>
<dbReference type="GO" id="GO:0008080">
    <property type="term" value="F:N-acetyltransferase activity"/>
    <property type="evidence" value="ECO:0007669"/>
    <property type="project" value="InterPro"/>
</dbReference>
<feature type="transmembrane region" description="Helical" evidence="2">
    <location>
        <begin position="70"/>
        <end position="90"/>
    </location>
</feature>
<sequence length="217" mass="22832">MQTSDNMESDFVIRDATPQDLAARAELVRCSITEYDLEAFFMLFFQELTLHVCVLGGAVVFIFLGGGAGAAAALLLAVLGALGAGAALAHRAAAERLAARLPAELYGVVATRGGRVLGSASVAECWGPRRSGWLQALAVAPGWRRRGLARRLLAHVRARALVEGLESLEAAASSLQAPAAALLHAAGWEMRGSYHRPLLGAALTLPMTRMGLELPHA</sequence>